<dbReference type="SUPFAM" id="SSF53335">
    <property type="entry name" value="S-adenosyl-L-methionine-dependent methyltransferases"/>
    <property type="match status" value="1"/>
</dbReference>
<dbReference type="AlphaFoldDB" id="A0A1K1LLL4"/>
<dbReference type="Gene3D" id="3.40.50.150">
    <property type="entry name" value="Vaccinia Virus protein VP39"/>
    <property type="match status" value="1"/>
</dbReference>
<reference evidence="3 4" key="1">
    <citation type="submission" date="2016-11" db="EMBL/GenBank/DDBJ databases">
        <authorList>
            <person name="Jaros S."/>
            <person name="Januszkiewicz K."/>
            <person name="Wedrychowicz H."/>
        </authorList>
    </citation>
    <scope>NUCLEOTIDE SEQUENCE [LARGE SCALE GENOMIC DNA]</scope>
    <source>
        <strain evidence="3 4">CGMCC 1.12145</strain>
    </source>
</reference>
<keyword evidence="4" id="KW-1185">Reference proteome</keyword>
<dbReference type="STRING" id="1150368.SAMN02927921_00056"/>
<feature type="domain" description="PG-1098 ferredoxin-like" evidence="2">
    <location>
        <begin position="279"/>
        <end position="322"/>
    </location>
</feature>
<dbReference type="Proteomes" id="UP000182248">
    <property type="component" value="Unassembled WGS sequence"/>
</dbReference>
<feature type="domain" description="THUMP-like" evidence="1">
    <location>
        <begin position="323"/>
        <end position="393"/>
    </location>
</feature>
<accession>A0A1K1LLL4</accession>
<proteinExistence type="predicted"/>
<evidence type="ECO:0000313" key="4">
    <source>
        <dbReference type="Proteomes" id="UP000182248"/>
    </source>
</evidence>
<dbReference type="OrthoDB" id="1000417at2"/>
<protein>
    <submittedName>
        <fullName evidence="3">Uncharacterized protein</fullName>
    </submittedName>
</protein>
<name>A0A1K1LLL4_9FLAO</name>
<organism evidence="3 4">
    <name type="scientific">Sinomicrobium oceani</name>
    <dbReference type="NCBI Taxonomy" id="1150368"/>
    <lineage>
        <taxon>Bacteria</taxon>
        <taxon>Pseudomonadati</taxon>
        <taxon>Bacteroidota</taxon>
        <taxon>Flavobacteriia</taxon>
        <taxon>Flavobacteriales</taxon>
        <taxon>Flavobacteriaceae</taxon>
        <taxon>Sinomicrobium</taxon>
    </lineage>
</organism>
<evidence type="ECO:0000259" key="1">
    <source>
        <dbReference type="Pfam" id="PF18096"/>
    </source>
</evidence>
<dbReference type="InterPro" id="IPR041497">
    <property type="entry name" value="Thump-like"/>
</dbReference>
<gene>
    <name evidence="3" type="ORF">SAMN02927921_00056</name>
</gene>
<dbReference type="Pfam" id="PF18096">
    <property type="entry name" value="Thump_like"/>
    <property type="match status" value="1"/>
</dbReference>
<sequence length="398" mass="45051">MNKTLLYPEVQQYISENIYTDTVALSLRKSPFEGIAMHEITGQIDARKKSEKKLPSWFSTPGIYYPSKLSIEQTSSEKTAGYKASLTGGDSLIDLTGGFGVDCRFFARQFKQVFHCEVNEELSAIAAHNFRLLGITNITTVPGNGIDYIRTSGKQFDWIYIDPSRRSDSKGKVFMLADCIPDVPFHLDMLFTHVDNILIKTSPILDISNGIRELCDVREIHIVAVNNEVKELLWLLEKKYTGDCQIKTVNLNDPHTEKFNFRREAETGAHVSYSPPLNYLYEPNAAIMKSGGFRSLSKKTGLSKLHQHTHLYTSEDCFPDFPGRTFRILKIMDYNKKAIKKELGAGRANITTRNFPESVATIRKKFGIKDGGDRYVFFTTDRNDTKTVLICAKSNVIL</sequence>
<dbReference type="InterPro" id="IPR029063">
    <property type="entry name" value="SAM-dependent_MTases_sf"/>
</dbReference>
<dbReference type="InterPro" id="IPR054168">
    <property type="entry name" value="PG_1098_Fer"/>
</dbReference>
<dbReference type="RefSeq" id="WP_072315303.1">
    <property type="nucleotide sequence ID" value="NZ_FPJE01000001.1"/>
</dbReference>
<evidence type="ECO:0000259" key="2">
    <source>
        <dbReference type="Pfam" id="PF22013"/>
    </source>
</evidence>
<dbReference type="Pfam" id="PF22013">
    <property type="entry name" value="PG_1098_Fer"/>
    <property type="match status" value="1"/>
</dbReference>
<dbReference type="CDD" id="cd02440">
    <property type="entry name" value="AdoMet_MTases"/>
    <property type="match status" value="1"/>
</dbReference>
<dbReference type="Gene3D" id="1.10.10.1110">
    <property type="entry name" value="Methyltransferase PG1098, N-terminal domain"/>
    <property type="match status" value="1"/>
</dbReference>
<dbReference type="EMBL" id="FPJE01000001">
    <property type="protein sequence ID" value="SFW11789.1"/>
    <property type="molecule type" value="Genomic_DNA"/>
</dbReference>
<evidence type="ECO:0000313" key="3">
    <source>
        <dbReference type="EMBL" id="SFW11789.1"/>
    </source>
</evidence>